<feature type="region of interest" description="Disordered" evidence="9">
    <location>
        <begin position="476"/>
        <end position="564"/>
    </location>
</feature>
<dbReference type="SMART" id="SM00513">
    <property type="entry name" value="SAP"/>
    <property type="match status" value="1"/>
</dbReference>
<reference evidence="11" key="2">
    <citation type="submission" date="2025-09" db="UniProtKB">
        <authorList>
            <consortium name="Ensembl"/>
        </authorList>
    </citation>
    <scope>IDENTIFICATION</scope>
</reference>
<feature type="compositionally biased region" description="Low complexity" evidence="9">
    <location>
        <begin position="245"/>
        <end position="261"/>
    </location>
</feature>
<protein>
    <submittedName>
        <fullName evidence="11">Myocardin related transcription factor B</fullName>
    </submittedName>
</protein>
<evidence type="ECO:0000256" key="4">
    <source>
        <dbReference type="ARBA" id="ARBA00023054"/>
    </source>
</evidence>
<dbReference type="SUPFAM" id="SSF68906">
    <property type="entry name" value="SAP domain"/>
    <property type="match status" value="1"/>
</dbReference>
<evidence type="ECO:0000256" key="8">
    <source>
        <dbReference type="SAM" id="Coils"/>
    </source>
</evidence>
<keyword evidence="4 8" id="KW-0175">Coiled coil</keyword>
<keyword evidence="5" id="KW-0804">Transcription</keyword>
<evidence type="ECO:0000256" key="6">
    <source>
        <dbReference type="ARBA" id="ARBA00023242"/>
    </source>
</evidence>
<dbReference type="Gene3D" id="6.10.140.2040">
    <property type="match status" value="1"/>
</dbReference>
<dbReference type="FunFam" id="1.10.720.30:FF:000002">
    <property type="entry name" value="Myocardin related transcription factor A"/>
    <property type="match status" value="1"/>
</dbReference>
<keyword evidence="3" id="KW-0805">Transcription regulation</keyword>
<feature type="compositionally biased region" description="Polar residues" evidence="9">
    <location>
        <begin position="188"/>
        <end position="198"/>
    </location>
</feature>
<evidence type="ECO:0000256" key="1">
    <source>
        <dbReference type="ARBA" id="ARBA00004123"/>
    </source>
</evidence>
<dbReference type="Gene3D" id="1.10.720.30">
    <property type="entry name" value="SAP domain"/>
    <property type="match status" value="1"/>
</dbReference>
<organism evidence="11 12">
    <name type="scientific">Cyanistes caeruleus</name>
    <name type="common">Eurasian blue tit</name>
    <name type="synonym">Parus caeruleus</name>
    <dbReference type="NCBI Taxonomy" id="156563"/>
    <lineage>
        <taxon>Eukaryota</taxon>
        <taxon>Metazoa</taxon>
        <taxon>Chordata</taxon>
        <taxon>Craniata</taxon>
        <taxon>Vertebrata</taxon>
        <taxon>Euteleostomi</taxon>
        <taxon>Archelosauria</taxon>
        <taxon>Archosauria</taxon>
        <taxon>Dinosauria</taxon>
        <taxon>Saurischia</taxon>
        <taxon>Theropoda</taxon>
        <taxon>Coelurosauria</taxon>
        <taxon>Aves</taxon>
        <taxon>Neognathae</taxon>
        <taxon>Neoaves</taxon>
        <taxon>Telluraves</taxon>
        <taxon>Australaves</taxon>
        <taxon>Passeriformes</taxon>
        <taxon>Paridae</taxon>
        <taxon>Cyanistes</taxon>
    </lineage>
</organism>
<feature type="coiled-coil region" evidence="8">
    <location>
        <begin position="567"/>
        <end position="601"/>
    </location>
</feature>
<dbReference type="InterPro" id="IPR043451">
    <property type="entry name" value="Myocardin-like"/>
</dbReference>
<feature type="repeat" description="RPEL" evidence="7">
    <location>
        <begin position="84"/>
        <end position="109"/>
    </location>
</feature>
<dbReference type="PANTHER" id="PTHR22793">
    <property type="entry name" value="MYOCARDIN-RELATED TRANSCRIPTION FACTOR-RELATED"/>
    <property type="match status" value="1"/>
</dbReference>
<dbReference type="GO" id="GO:0051145">
    <property type="term" value="P:smooth muscle cell differentiation"/>
    <property type="evidence" value="ECO:0007669"/>
    <property type="project" value="TreeGrafter"/>
</dbReference>
<evidence type="ECO:0000256" key="3">
    <source>
        <dbReference type="ARBA" id="ARBA00023015"/>
    </source>
</evidence>
<gene>
    <name evidence="11" type="primary">MRTFB</name>
</gene>
<feature type="domain" description="SAP" evidence="10">
    <location>
        <begin position="399"/>
        <end position="433"/>
    </location>
</feature>
<dbReference type="PROSITE" id="PS50800">
    <property type="entry name" value="SAP"/>
    <property type="match status" value="1"/>
</dbReference>
<proteinExistence type="predicted"/>
<reference evidence="11" key="1">
    <citation type="submission" date="2025-08" db="UniProtKB">
        <authorList>
            <consortium name="Ensembl"/>
        </authorList>
    </citation>
    <scope>IDENTIFICATION</scope>
</reference>
<dbReference type="GO" id="GO:0005634">
    <property type="term" value="C:nucleus"/>
    <property type="evidence" value="ECO:0007669"/>
    <property type="project" value="UniProtKB-SubCell"/>
</dbReference>
<feature type="region of interest" description="Disordered" evidence="9">
    <location>
        <begin position="352"/>
        <end position="399"/>
    </location>
</feature>
<evidence type="ECO:0000259" key="10">
    <source>
        <dbReference type="PROSITE" id="PS50800"/>
    </source>
</evidence>
<evidence type="ECO:0000313" key="11">
    <source>
        <dbReference type="Ensembl" id="ENSCCEP00000008559.1"/>
    </source>
</evidence>
<feature type="compositionally biased region" description="Polar residues" evidence="9">
    <location>
        <begin position="532"/>
        <end position="562"/>
    </location>
</feature>
<dbReference type="Pfam" id="PF02755">
    <property type="entry name" value="RPEL"/>
    <property type="match status" value="2"/>
</dbReference>
<feature type="repeat" description="RPEL" evidence="7">
    <location>
        <begin position="40"/>
        <end position="65"/>
    </location>
</feature>
<evidence type="ECO:0000256" key="5">
    <source>
        <dbReference type="ARBA" id="ARBA00023163"/>
    </source>
</evidence>
<dbReference type="Gene3D" id="6.10.150.10">
    <property type="match status" value="1"/>
</dbReference>
<feature type="compositionally biased region" description="Polar residues" evidence="9">
    <location>
        <begin position="476"/>
        <end position="499"/>
    </location>
</feature>
<dbReference type="AlphaFoldDB" id="A0A8C0UGC0"/>
<evidence type="ECO:0000256" key="9">
    <source>
        <dbReference type="SAM" id="MobiDB-lite"/>
    </source>
</evidence>
<keyword evidence="6" id="KW-0539">Nucleus</keyword>
<sequence>MIDSSKKQQQGFSEILPAGDLKPLKEKECLEVNSQKSLKEVLQLRLQQRRTREQLVDQGIMPPLKSPAAFHEQIKSLERARTENFLKHKIRSRPDRSELVRMHILEETFAEPSLQATQMKLKRARLADDLNEKIAQRPGPMELVEKNILPVDSSVKEAIIAVGQENYPQALDDFSFDEDSSDALSPDQPASQESQGSAASPGEPKTSDSPSPITPNAATSTQYPPLTSPVPEFLKTPSAVEQHVTRSTAATTLTTTTVSAAKPGPTLVKQSHPKNPNDKHRSKKCKEPKPRVKKLKYHQYIPPDQKGEKNEPQMDSNYARLLQQQQLFLQLQILSQQQQHYNYQTILPAPLKSLNDKQSNNGNSPLNTLSNSTPTSAASSPRQNSNVPSRKPGPLPSSLDDLKVAELKMELKLRGLPVSGTKTDLIERLKTYQDLNNNGVATSTSVTVTTSSGATGNTGEVTVAFPVATLNKPVANTISSFPPEKTSTGPGSKAANTENISSPLPISPSPSEQSSLSTDDTSMADTFPEMTMMSSSQFLSTSPLRASTNEDNQNRSSGSISTMEFDVAEKDRKLQEKEKQIEELKRKLEQEQKLVEVLKMQLEVKKRGQQQQSQTFGNSAALEQKQISAAVKDETAPADCSSTSQSVPVASHSLGQSVYTAGQNPVAKKAVVIKQEIPVAKAEPQNAISQFYVSPQRQPQTAVVAQPQALLTTQGTAQLLLPLSIQGPNAATAVQLPVGNIKLQVFPPATSNAVFSYQTAPVSTPSQSFINKTSNSSVHPGGNQVLSVQNGPAAPNKPGSPSQAQPYIVQQPLFNNTVSKTKDPPRYEEAIKQTRNIQPSHREISSAHSQQMDDLFDILIKSGEISLPIKEEPSPISKMRPVTANITTMPVNTVISRPPPQIQMAPPPVSLEPTTSLSISLENQLEALLDGTLPSGNEIPQLTTSNEDRESFSLIEDLQNDLLNHSSILDHSHSPMETSDPQFTTNNSCLSLDLPDTNLDNMEWLDITMPSSSSGLTPLSSAAPSVFSTDFLDPQDLQLHWD</sequence>
<keyword evidence="2" id="KW-0677">Repeat</keyword>
<keyword evidence="12" id="KW-1185">Reference proteome</keyword>
<dbReference type="Pfam" id="PF02037">
    <property type="entry name" value="SAP"/>
    <property type="match status" value="1"/>
</dbReference>
<dbReference type="PROSITE" id="PS51073">
    <property type="entry name" value="RPEL"/>
    <property type="match status" value="3"/>
</dbReference>
<feature type="compositionally biased region" description="Basic and acidic residues" evidence="9">
    <location>
        <begin position="275"/>
        <end position="290"/>
    </location>
</feature>
<dbReference type="SMART" id="SM00707">
    <property type="entry name" value="RPEL"/>
    <property type="match status" value="3"/>
</dbReference>
<evidence type="ECO:0000313" key="12">
    <source>
        <dbReference type="Proteomes" id="UP000694410"/>
    </source>
</evidence>
<feature type="region of interest" description="Disordered" evidence="9">
    <location>
        <begin position="172"/>
        <end position="313"/>
    </location>
</feature>
<feature type="repeat" description="RPEL" evidence="7">
    <location>
        <begin position="128"/>
        <end position="153"/>
    </location>
</feature>
<feature type="compositionally biased region" description="Low complexity" evidence="9">
    <location>
        <begin position="359"/>
        <end position="381"/>
    </location>
</feature>
<dbReference type="PANTHER" id="PTHR22793:SF5">
    <property type="entry name" value="MYOCARDIN-RELATED TRANSCRIPTION FACTOR B"/>
    <property type="match status" value="1"/>
</dbReference>
<dbReference type="Proteomes" id="UP000694410">
    <property type="component" value="Unplaced"/>
</dbReference>
<accession>A0A8C0UGC0</accession>
<feature type="region of interest" description="Disordered" evidence="9">
    <location>
        <begin position="768"/>
        <end position="804"/>
    </location>
</feature>
<dbReference type="InterPro" id="IPR036361">
    <property type="entry name" value="SAP_dom_sf"/>
</dbReference>
<name>A0A8C0UGC0_CYACU</name>
<feature type="compositionally biased region" description="Polar residues" evidence="9">
    <location>
        <begin position="207"/>
        <end position="225"/>
    </location>
</feature>
<dbReference type="GO" id="GO:0003713">
    <property type="term" value="F:transcription coactivator activity"/>
    <property type="evidence" value="ECO:0007669"/>
    <property type="project" value="TreeGrafter"/>
</dbReference>
<dbReference type="InterPro" id="IPR003034">
    <property type="entry name" value="SAP_dom"/>
</dbReference>
<dbReference type="InterPro" id="IPR004018">
    <property type="entry name" value="RPEL_repeat"/>
</dbReference>
<dbReference type="GO" id="GO:0045944">
    <property type="term" value="P:positive regulation of transcription by RNA polymerase II"/>
    <property type="evidence" value="ECO:0007669"/>
    <property type="project" value="TreeGrafter"/>
</dbReference>
<evidence type="ECO:0000256" key="2">
    <source>
        <dbReference type="ARBA" id="ARBA00022737"/>
    </source>
</evidence>
<evidence type="ECO:0000256" key="7">
    <source>
        <dbReference type="PROSITE-ProRule" id="PRU00401"/>
    </source>
</evidence>
<feature type="compositionally biased region" description="Low complexity" evidence="9">
    <location>
        <begin position="500"/>
        <end position="517"/>
    </location>
</feature>
<comment type="subcellular location">
    <subcellularLocation>
        <location evidence="1">Nucleus</location>
    </subcellularLocation>
</comment>
<dbReference type="Ensembl" id="ENSCCET00000013635.1">
    <property type="protein sequence ID" value="ENSCCEP00000008559.1"/>
    <property type="gene ID" value="ENSCCEG00000008829.1"/>
</dbReference>
<feature type="compositionally biased region" description="Polar residues" evidence="9">
    <location>
        <begin position="768"/>
        <end position="790"/>
    </location>
</feature>